<accession>A0A238FGA4</accession>
<dbReference type="EMBL" id="FMSP01000009">
    <property type="protein sequence ID" value="SCV72842.1"/>
    <property type="molecule type" value="Genomic_DNA"/>
</dbReference>
<sequence>MPASLSNLVHGRAIDVPANCPRIDHLQDISLTSARRERSSYDKPHYIYCGPNDFTGLPLSVLDDVLVKCSLRQSVLSSIKLSVDHLLALCRTHGVEGYCARSRAKELFNPIRRITYYSQVMLGEALLDCREDEEETLERANGSVRVAVELLGGHQGRHELAPSPRALVIGEVAVLITFGPKNPA</sequence>
<organism evidence="1 2">
    <name type="scientific">Microbotryum intermedium</name>
    <dbReference type="NCBI Taxonomy" id="269621"/>
    <lineage>
        <taxon>Eukaryota</taxon>
        <taxon>Fungi</taxon>
        <taxon>Dikarya</taxon>
        <taxon>Basidiomycota</taxon>
        <taxon>Pucciniomycotina</taxon>
        <taxon>Microbotryomycetes</taxon>
        <taxon>Microbotryales</taxon>
        <taxon>Microbotryaceae</taxon>
        <taxon>Microbotryum</taxon>
    </lineage>
</organism>
<reference evidence="2" key="1">
    <citation type="submission" date="2016-09" db="EMBL/GenBank/DDBJ databases">
        <authorList>
            <person name="Jeantristanb JTB J.-T."/>
            <person name="Ricardo R."/>
        </authorList>
    </citation>
    <scope>NUCLEOTIDE SEQUENCE [LARGE SCALE GENOMIC DNA]</scope>
</reference>
<evidence type="ECO:0000313" key="2">
    <source>
        <dbReference type="Proteomes" id="UP000198372"/>
    </source>
</evidence>
<proteinExistence type="predicted"/>
<gene>
    <name evidence="1" type="ORF">BQ2448_4379</name>
</gene>
<dbReference type="AlphaFoldDB" id="A0A238FGA4"/>
<name>A0A238FGA4_9BASI</name>
<evidence type="ECO:0000313" key="1">
    <source>
        <dbReference type="EMBL" id="SCV72842.1"/>
    </source>
</evidence>
<keyword evidence="2" id="KW-1185">Reference proteome</keyword>
<protein>
    <submittedName>
        <fullName evidence="1">BQ2448_4379 protein</fullName>
    </submittedName>
</protein>
<dbReference type="OrthoDB" id="2540446at2759"/>
<dbReference type="Proteomes" id="UP000198372">
    <property type="component" value="Unassembled WGS sequence"/>
</dbReference>